<dbReference type="Proteomes" id="UP001320691">
    <property type="component" value="Unassembled WGS sequence"/>
</dbReference>
<evidence type="ECO:0000313" key="1">
    <source>
        <dbReference type="EMBL" id="MCS4279002.1"/>
    </source>
</evidence>
<dbReference type="AlphaFoldDB" id="A0AAW5PEJ3"/>
<gene>
    <name evidence="1" type="ORF">M2412_000969</name>
</gene>
<organism evidence="1 2">
    <name type="scientific">Stenotrophomonas rhizophila</name>
    <dbReference type="NCBI Taxonomy" id="216778"/>
    <lineage>
        <taxon>Bacteria</taxon>
        <taxon>Pseudomonadati</taxon>
        <taxon>Pseudomonadota</taxon>
        <taxon>Gammaproteobacteria</taxon>
        <taxon>Lysobacterales</taxon>
        <taxon>Lysobacteraceae</taxon>
        <taxon>Stenotrophomonas</taxon>
    </lineage>
</organism>
<evidence type="ECO:0000313" key="2">
    <source>
        <dbReference type="Proteomes" id="UP001320691"/>
    </source>
</evidence>
<sequence length="116" mass="12978">MTDHKNLNEMFVASILKLHLLRKGYSVSQEERIDGRIHDLVFSKKDTRSAPLVVIDLKQYNSSALKKLPKGYPARTSGGAPIEHHTVFIKGSNEVMTDRKLAEILGSNGDLKVSIY</sequence>
<reference evidence="1" key="1">
    <citation type="submission" date="2022-08" db="EMBL/GenBank/DDBJ databases">
        <title>Genomic analyses of the natural microbiome of Caenorhabditis elegans.</title>
        <authorList>
            <person name="Samuel B."/>
        </authorList>
    </citation>
    <scope>NUCLEOTIDE SEQUENCE</scope>
    <source>
        <strain evidence="1">BIGb0277</strain>
    </source>
</reference>
<accession>A0AAW5PEJ3</accession>
<dbReference type="RefSeq" id="WP_259259766.1">
    <property type="nucleotide sequence ID" value="NZ_JANUEK010000002.1"/>
</dbReference>
<comment type="caution">
    <text evidence="1">The sequence shown here is derived from an EMBL/GenBank/DDBJ whole genome shotgun (WGS) entry which is preliminary data.</text>
</comment>
<dbReference type="EMBL" id="JANUEK010000002">
    <property type="protein sequence ID" value="MCS4279002.1"/>
    <property type="molecule type" value="Genomic_DNA"/>
</dbReference>
<protein>
    <submittedName>
        <fullName evidence="1">Uncharacterized protein</fullName>
    </submittedName>
</protein>
<name>A0AAW5PEJ3_9GAMM</name>
<proteinExistence type="predicted"/>